<dbReference type="Gene3D" id="6.20.240.20">
    <property type="match status" value="1"/>
</dbReference>
<feature type="region of interest" description="Disordered" evidence="6">
    <location>
        <begin position="673"/>
        <end position="713"/>
    </location>
</feature>
<evidence type="ECO:0000256" key="6">
    <source>
        <dbReference type="SAM" id="MobiDB-lite"/>
    </source>
</evidence>
<dbReference type="InterPro" id="IPR000048">
    <property type="entry name" value="IQ_motif_EF-hand-BS"/>
</dbReference>
<dbReference type="Pfam" id="PF00063">
    <property type="entry name" value="Myosin_head"/>
    <property type="match status" value="1"/>
</dbReference>
<keyword evidence="1" id="KW-0677">Repeat</keyword>
<evidence type="ECO:0000256" key="1">
    <source>
        <dbReference type="ARBA" id="ARBA00022737"/>
    </source>
</evidence>
<dbReference type="Pfam" id="PF25390">
    <property type="entry name" value="WD40_RLD"/>
    <property type="match status" value="1"/>
</dbReference>
<feature type="binding site" evidence="5">
    <location>
        <begin position="182"/>
        <end position="189"/>
    </location>
    <ligand>
        <name>ATP</name>
        <dbReference type="ChEBI" id="CHEBI:30616"/>
    </ligand>
</feature>
<dbReference type="PRINTS" id="PR00633">
    <property type="entry name" value="RCCNDNSATION"/>
</dbReference>
<evidence type="ECO:0000256" key="2">
    <source>
        <dbReference type="ARBA" id="ARBA00023123"/>
    </source>
</evidence>
<protein>
    <recommendedName>
        <fullName evidence="7">Myosin motor domain-containing protein</fullName>
    </recommendedName>
</protein>
<dbReference type="PROSITE" id="PS51456">
    <property type="entry name" value="MYOSIN_MOTOR"/>
    <property type="match status" value="1"/>
</dbReference>
<keyword evidence="9" id="KW-1185">Reference proteome</keyword>
<dbReference type="Gene3D" id="1.10.10.820">
    <property type="match status" value="1"/>
</dbReference>
<comment type="caution">
    <text evidence="5">Lacks conserved residue(s) required for the propagation of feature annotation.</text>
</comment>
<dbReference type="Gene3D" id="1.20.58.530">
    <property type="match status" value="1"/>
</dbReference>
<feature type="repeat" description="RCC1" evidence="4">
    <location>
        <begin position="1744"/>
        <end position="1801"/>
    </location>
</feature>
<feature type="repeat" description="RCC1" evidence="4">
    <location>
        <begin position="1534"/>
        <end position="1595"/>
    </location>
</feature>
<feature type="region of interest" description="Disordered" evidence="6">
    <location>
        <begin position="517"/>
        <end position="538"/>
    </location>
</feature>
<dbReference type="Gene3D" id="1.20.5.190">
    <property type="match status" value="1"/>
</dbReference>
<gene>
    <name evidence="8" type="ORF">FNF29_01830</name>
</gene>
<evidence type="ECO:0000259" key="7">
    <source>
        <dbReference type="PROSITE" id="PS51456"/>
    </source>
</evidence>
<dbReference type="Gene3D" id="3.40.850.10">
    <property type="entry name" value="Kinesin motor domain"/>
    <property type="match status" value="1"/>
</dbReference>
<dbReference type="Gene3D" id="1.20.120.720">
    <property type="entry name" value="Myosin VI head, motor domain, U50 subdomain"/>
    <property type="match status" value="1"/>
</dbReference>
<dbReference type="PROSITE" id="PS00626">
    <property type="entry name" value="RCC1_2"/>
    <property type="match status" value="4"/>
</dbReference>
<dbReference type="SUPFAM" id="SSF50985">
    <property type="entry name" value="RCC1/BLIP-II"/>
    <property type="match status" value="2"/>
</dbReference>
<dbReference type="GO" id="GO:0003774">
    <property type="term" value="F:cytoskeletal motor activity"/>
    <property type="evidence" value="ECO:0007669"/>
    <property type="project" value="UniProtKB-UniRule"/>
</dbReference>
<dbReference type="InterPro" id="IPR051210">
    <property type="entry name" value="Ub_ligase/GEF_domain"/>
</dbReference>
<feature type="domain" description="Myosin motor" evidence="7">
    <location>
        <begin position="23"/>
        <end position="405"/>
    </location>
</feature>
<feature type="region of interest" description="Disordered" evidence="6">
    <location>
        <begin position="1897"/>
        <end position="1929"/>
    </location>
</feature>
<evidence type="ECO:0000313" key="9">
    <source>
        <dbReference type="Proteomes" id="UP000323011"/>
    </source>
</evidence>
<keyword evidence="5" id="KW-0009">Actin-binding</keyword>
<dbReference type="Pfam" id="PF13540">
    <property type="entry name" value="RCC1_2"/>
    <property type="match status" value="1"/>
</dbReference>
<sequence length="2400" mass="253651">MESSALELVVSSQDVLPRNGDEDSTSTMSQLGCINDAAICNALVSRLRQGKPYAGSGVMLLYANPRTELLCELPNLEHQSPGDKLAPGTASGAAGPAPWVPVHGVRMMREAFQLGVEARAKLRHDFAPGLAPASARATGERIAQAAGLSRSMAALPHVFSVVDEAMREAVLSSAPQAVLVAGTSGSGKSEVLRHGVRYLAVASVARRLEAASPDAAASAIERAAEDLSCAAGDDAPSIEHVLTAGMHVVYAMTSAAAPSSPSGSTAHVRLTASLSEAGVLARARVEAHIVDAERLARGTSLGYGSRSFAILYQMVSGLDAAEKQRLGLSSVSELVFLDCEGYDTAAMMKDANDFQETLHSLQLCGFSAPARSALWQTLTAVLLLGQLRIERNAEAAAGPADESLESPASQPAAATGLASGWSFLNPATALLASRLLGLEGTASLMTLLSSAAASRNCGPTGPSSRRAGPARSAQALPADLQDEAVILARELFKEAVQSVVDHINGFLDELGCGAHPERASTPLDADDVSSDGSDSSAADLRGAAIAPAQDSGPPAPEGPAVVFFDSPGLSLAGLVQNPPWFAPRPPGASAEGTDGVATFGTLLSNYAAERVEAKVRDMTLELDMGVYDAEGVDVGIPRDAIPESNEAVLRLFEDRAAPSGVFHVIEEEAKYSTSSAARSSLTPTAASQRGQVWPKAPPAPLAPGPAVRSGSKSPGIEARLAMLHRSEKVLRIAGPSRRGSAVGDTLGQAGTMGDSEPLFGVRHSHADVAYSVQDWLRGARTMAGTGVATMLAESADPFIAQLAKSMSIRDDKVSRSGDDASPVIAAELDWLAADEAILHASEPHIIRCLGTGSGELASKAEARPGSEAASAGDPFARRSAPLVQPTAMLADLEWTAIAPAVAMRAHGFPFRSPCSAFYERYVVADAKMLARFGPTLQPIDPGASSDAAKRARLVQRAMCEMLATTLWKSLPSLAKHLPEVGDCVQVGKTRVFLTGRALALLEEARYAVVSGMDAAATRIQKVARGYLVRGRVRERWEAAVALQAAYRMWREREAFLYFRHHGTVIALFVRSVMLRWRFLKMRQSAITIQSEWRRFRQVCRYARLQATAVQVQLLARGFLVRRSILARHAALLRIQRAARASIARNRIKWAQVRGALLLQAAFRGYIARKRMPDVVGRIRVFRVKLAKLRFFRRVVATWRGIMVRRRLLEISQAAVRLQRWILPRLGRLAFRKAWLAATKIQAIVRGSQTRTALANAEALNLAAEQAWGVQRLRAAERAVVEAVAENLHSLGFWQHIGSSDPGLVGLPTATKLPTFVSRALDVDVTADSGPHGVASLNAAENLEDGELLDEEEALASGLGSASELVGQLTTNNGSASWAATHESLEAALATRGDHTVSVAVGSTHSVVLDSAGRVHTWGWNDCGQLGAGRGQGGRIIAAKVAALSPGATLSASTPRQNPVWSPRARIVCIAAGADHTVALASTGVAYTWGANSRGQCGQGHFDTVWAPTAVKGLRRRISSAACGAHHTVFLTSAGSVYTCGAGRALGAGAFSDSADAGETTLKSNIPTPTGVAALAAHKITQVAAGWGHSVALAATGDVFAWGEGSRGQLGWATKDVRLAPCLVPVVEAFKHGHGKLASVPSRSVAMSGMSASRFTADAPLEDLVAEQEEAQFEVELRSALAARREARAERRRLLSEQRVAKAFRTGSSTDVSAAIDAHEAVPASLRCVAVACGGHHTLLLTDDGAVLAFGANDAGQLGVGDTDDRSWPCLVPGPWLSRNDDNDRVVSIEAGWKSSHVLLVCRSVMEWGHCGACAEDAVRSSTGPELDGSNPDTFLRPIIRTAPARVPLTHAEGYRVARLMASGSPTLSVSLAMFGALRTTERMVEAALARVAAQAAELCRPPSSPAPVGPSDARDEEALRPADPVASDADEAEALTQMLRAHPDLRARYGRALVAQRARAEREARTRQAAKAAGLGQEETERLVHQAKDPLTNDEEVIELAKAQHLHELLHRRKLLLMSERGAGTRDSKQEKELARKWMAMSIAERFAGLGLTARHLALLSHEQRARLAYALRQESHAGAKPFLAGVFVERKPAREALADGASAAGSPVGQRPAGGGSKRAAVASRRAAAPGVLEAVMPSPASRGGAPLAHVRSSPVRTSKATELALRARSELLGFNSFTIDVESPEAARAAAVRKSTRELMLQREDLAACTAKGAASAGSQAPPFASPIASRGTRHRFGFSRVAPATGTDPGVHAGVLLPGGRYDVALAQAEERILAQRLRDSQALKQQRVADAAKKLAQWRRAKEGPSRVDVASLLPMGPTPEQVATVLAAIAGKTLEEANVAIKQAISQRAEVRMVGRRVAGSEELERFPVTRDLRPLRANVIVSAEGLVESISNFG</sequence>
<comment type="caution">
    <text evidence="8">The sequence shown here is derived from an EMBL/GenBank/DDBJ whole genome shotgun (WGS) entry which is preliminary data.</text>
</comment>
<organism evidence="8 9">
    <name type="scientific">Cafeteria roenbergensis</name>
    <name type="common">Marine flagellate</name>
    <dbReference type="NCBI Taxonomy" id="33653"/>
    <lineage>
        <taxon>Eukaryota</taxon>
        <taxon>Sar</taxon>
        <taxon>Stramenopiles</taxon>
        <taxon>Bigyra</taxon>
        <taxon>Opalozoa</taxon>
        <taxon>Bicosoecida</taxon>
        <taxon>Cafeteriaceae</taxon>
        <taxon>Cafeteria</taxon>
    </lineage>
</organism>
<evidence type="ECO:0000256" key="3">
    <source>
        <dbReference type="ARBA" id="ARBA00023175"/>
    </source>
</evidence>
<dbReference type="InterPro" id="IPR001609">
    <property type="entry name" value="Myosin_head_motor_dom-like"/>
</dbReference>
<keyword evidence="3 5" id="KW-0505">Motor protein</keyword>
<feature type="region of interest" description="Disordered" evidence="6">
    <location>
        <begin position="2099"/>
        <end position="2120"/>
    </location>
</feature>
<dbReference type="Pfam" id="PF00612">
    <property type="entry name" value="IQ"/>
    <property type="match status" value="2"/>
</dbReference>
<evidence type="ECO:0000256" key="4">
    <source>
        <dbReference type="PROSITE-ProRule" id="PRU00235"/>
    </source>
</evidence>
<dbReference type="GO" id="GO:0003779">
    <property type="term" value="F:actin binding"/>
    <property type="evidence" value="ECO:0007669"/>
    <property type="project" value="UniProtKB-KW"/>
</dbReference>
<dbReference type="GO" id="GO:0005524">
    <property type="term" value="F:ATP binding"/>
    <property type="evidence" value="ECO:0007669"/>
    <property type="project" value="UniProtKB-UniRule"/>
</dbReference>
<dbReference type="InterPro" id="IPR058923">
    <property type="entry name" value="RCC1-like_dom"/>
</dbReference>
<dbReference type="InterPro" id="IPR009091">
    <property type="entry name" value="RCC1/BLIP-II"/>
</dbReference>
<proteinExistence type="inferred from homology"/>
<dbReference type="PANTHER" id="PTHR22870">
    <property type="entry name" value="REGULATOR OF CHROMOSOME CONDENSATION"/>
    <property type="match status" value="1"/>
</dbReference>
<evidence type="ECO:0000256" key="5">
    <source>
        <dbReference type="PROSITE-ProRule" id="PRU00782"/>
    </source>
</evidence>
<dbReference type="PANTHER" id="PTHR22870:SF466">
    <property type="entry name" value="ANKYRIN REPEAT-CONTAINING PROTEIN"/>
    <property type="match status" value="1"/>
</dbReference>
<dbReference type="InterPro" id="IPR000408">
    <property type="entry name" value="Reg_chr_condens"/>
</dbReference>
<dbReference type="PROSITE" id="PS50012">
    <property type="entry name" value="RCC1_3"/>
    <property type="match status" value="6"/>
</dbReference>
<reference evidence="8 9" key="1">
    <citation type="submission" date="2019-07" db="EMBL/GenBank/DDBJ databases">
        <title>Genomes of Cafeteria roenbergensis.</title>
        <authorList>
            <person name="Fischer M.G."/>
            <person name="Hackl T."/>
            <person name="Roman M."/>
        </authorList>
    </citation>
    <scope>NUCLEOTIDE SEQUENCE [LARGE SCALE GENOMIC DNA]</scope>
    <source>
        <strain evidence="8 9">BVI</strain>
    </source>
</reference>
<dbReference type="InterPro" id="IPR027417">
    <property type="entry name" value="P-loop_NTPase"/>
</dbReference>
<accession>A0A5A8CSK0</accession>
<dbReference type="SMART" id="SM00242">
    <property type="entry name" value="MYSc"/>
    <property type="match status" value="1"/>
</dbReference>
<keyword evidence="5" id="KW-0067">ATP-binding</keyword>
<keyword evidence="2 5" id="KW-0518">Myosin</keyword>
<evidence type="ECO:0000313" key="8">
    <source>
        <dbReference type="EMBL" id="KAA0155457.1"/>
    </source>
</evidence>
<feature type="repeat" description="RCC1" evidence="4">
    <location>
        <begin position="1596"/>
        <end position="1657"/>
    </location>
</feature>
<dbReference type="InterPro" id="IPR036961">
    <property type="entry name" value="Kinesin_motor_dom_sf"/>
</dbReference>
<dbReference type="PROSITE" id="PS50096">
    <property type="entry name" value="IQ"/>
    <property type="match status" value="4"/>
</dbReference>
<feature type="repeat" description="RCC1" evidence="4">
    <location>
        <begin position="1700"/>
        <end position="1743"/>
    </location>
</feature>
<name>A0A5A8CSK0_CAFRO</name>
<comment type="similarity">
    <text evidence="5">Belongs to the TRAFAC class myosin-kinesin ATPase superfamily. Myosin family.</text>
</comment>
<dbReference type="Gene3D" id="2.130.10.30">
    <property type="entry name" value="Regulator of chromosome condensation 1/beta-lactamase-inhibitor protein II"/>
    <property type="match status" value="2"/>
</dbReference>
<dbReference type="Proteomes" id="UP000323011">
    <property type="component" value="Unassembled WGS sequence"/>
</dbReference>
<dbReference type="SUPFAM" id="SSF52540">
    <property type="entry name" value="P-loop containing nucleoside triphosphate hydrolases"/>
    <property type="match status" value="1"/>
</dbReference>
<dbReference type="SMART" id="SM00015">
    <property type="entry name" value="IQ"/>
    <property type="match status" value="8"/>
</dbReference>
<feature type="compositionally biased region" description="Polar residues" evidence="6">
    <location>
        <begin position="673"/>
        <end position="690"/>
    </location>
</feature>
<dbReference type="EMBL" id="VLTN01000007">
    <property type="protein sequence ID" value="KAA0155457.1"/>
    <property type="molecule type" value="Genomic_DNA"/>
</dbReference>
<feature type="repeat" description="RCC1" evidence="4">
    <location>
        <begin position="1412"/>
        <end position="1482"/>
    </location>
</feature>
<keyword evidence="5" id="KW-0547">Nucleotide-binding</keyword>
<feature type="repeat" description="RCC1" evidence="4">
    <location>
        <begin position="1483"/>
        <end position="1533"/>
    </location>
</feature>
<feature type="region of interest" description="Disordered" evidence="6">
    <location>
        <begin position="455"/>
        <end position="474"/>
    </location>
</feature>
<dbReference type="GO" id="GO:0016459">
    <property type="term" value="C:myosin complex"/>
    <property type="evidence" value="ECO:0007669"/>
    <property type="project" value="UniProtKB-KW"/>
</dbReference>